<feature type="region of interest" description="Disordered" evidence="1">
    <location>
        <begin position="87"/>
        <end position="116"/>
    </location>
</feature>
<keyword evidence="3" id="KW-1185">Reference proteome</keyword>
<sequence>MTVCTQTSKAVLYDSEKTRLGSMFFRSKSIELGEQYEMERYLVLVEDIQATAPADDGSIAAKHTATEATSAPATTNAKRMFKGQFKPPRFAASKPAPSTEENKQSVPVKDEQASNETAVAATAATGTGTPAVIVKKRKVGLTRPVPSKMHSEQAIDARAIEQPSTTNATTNATNAPLTAAPTSAMTTDKVLYFPSNASVLAGMSLDKATTNSKRGGTLKRQLKAPLRYSMHGNPHWWQASISAYRTIYTRMIYEHLQVLLGELSIRFHTVALGNRYAGQSAMEKYYRSRGIAFYTHCLLTIHYAGSRHAATASDTFSLKLGQYESSSRCGGGMDRMPAIRSMLANIGHRCRALAMRKLRSINEQDVPKLRQLHVENAELYAIRAFNASSEYTMLDILENETVLANTPIMSAILSHTIRPGDALDTIMADTSDEEEETEEEKEERMLANAVGSSASTVQASLKALLQEHNLNADQKRCIRCGQKLPYKHNGAIRGQYPESMAGQRG</sequence>
<evidence type="ECO:0000313" key="2">
    <source>
        <dbReference type="EMBL" id="RKP25544.1"/>
    </source>
</evidence>
<dbReference type="AlphaFoldDB" id="A0A4P9YZL7"/>
<proteinExistence type="predicted"/>
<reference evidence="3" key="1">
    <citation type="journal article" date="2018" name="Nat. Microbiol.">
        <title>Leveraging single-cell genomics to expand the fungal tree of life.</title>
        <authorList>
            <person name="Ahrendt S.R."/>
            <person name="Quandt C.A."/>
            <person name="Ciobanu D."/>
            <person name="Clum A."/>
            <person name="Salamov A."/>
            <person name="Andreopoulos B."/>
            <person name="Cheng J.F."/>
            <person name="Woyke T."/>
            <person name="Pelin A."/>
            <person name="Henrissat B."/>
            <person name="Reynolds N.K."/>
            <person name="Benny G.L."/>
            <person name="Smith M.E."/>
            <person name="James T.Y."/>
            <person name="Grigoriev I.V."/>
        </authorList>
    </citation>
    <scope>NUCLEOTIDE SEQUENCE [LARGE SCALE GENOMIC DNA]</scope>
    <source>
        <strain evidence="3">Benny S71-1</strain>
    </source>
</reference>
<organism evidence="2 3">
    <name type="scientific">Syncephalis pseudoplumigaleata</name>
    <dbReference type="NCBI Taxonomy" id="1712513"/>
    <lineage>
        <taxon>Eukaryota</taxon>
        <taxon>Fungi</taxon>
        <taxon>Fungi incertae sedis</taxon>
        <taxon>Zoopagomycota</taxon>
        <taxon>Zoopagomycotina</taxon>
        <taxon>Zoopagomycetes</taxon>
        <taxon>Zoopagales</taxon>
        <taxon>Piptocephalidaceae</taxon>
        <taxon>Syncephalis</taxon>
    </lineage>
</organism>
<accession>A0A4P9YZL7</accession>
<dbReference type="OrthoDB" id="6513042at2759"/>
<gene>
    <name evidence="2" type="ORF">SYNPS1DRAFT_28728</name>
</gene>
<evidence type="ECO:0000256" key="1">
    <source>
        <dbReference type="SAM" id="MobiDB-lite"/>
    </source>
</evidence>
<protein>
    <submittedName>
        <fullName evidence="2">Uncharacterized protein</fullName>
    </submittedName>
</protein>
<name>A0A4P9YZL7_9FUNG</name>
<evidence type="ECO:0000313" key="3">
    <source>
        <dbReference type="Proteomes" id="UP000278143"/>
    </source>
</evidence>
<dbReference type="EMBL" id="KZ989709">
    <property type="protein sequence ID" value="RKP25544.1"/>
    <property type="molecule type" value="Genomic_DNA"/>
</dbReference>
<feature type="compositionally biased region" description="Basic and acidic residues" evidence="1">
    <location>
        <begin position="100"/>
        <end position="112"/>
    </location>
</feature>
<dbReference type="Proteomes" id="UP000278143">
    <property type="component" value="Unassembled WGS sequence"/>
</dbReference>